<dbReference type="Pfam" id="PF17399">
    <property type="entry name" value="DUF5405"/>
    <property type="match status" value="1"/>
</dbReference>
<sequence length="113" mass="12791">MMKHEEATPEMAEAMAKRIDIDLAFTIIPKKNGDLILAEIKTDKETRTQYCSTLAVFQLRFSLATEFINRCVDRAIWAKKITSAASMRNEYNRAADLVFAALVKLQQPEVSHG</sequence>
<evidence type="ECO:0000313" key="3">
    <source>
        <dbReference type="Proteomes" id="UP000007257"/>
    </source>
</evidence>
<dbReference type="eggNOG" id="ENOG5033GY5">
    <property type="taxonomic scope" value="Bacteria"/>
</dbReference>
<name>A0A0H3F5N0_RAHSY</name>
<gene>
    <name evidence="2" type="ordered locus">Rahaq_0571</name>
</gene>
<dbReference type="KEGG" id="rah:Rahaq_0571"/>
<evidence type="ECO:0000313" key="2">
    <source>
        <dbReference type="EMBL" id="ADW72198.1"/>
    </source>
</evidence>
<dbReference type="InterPro" id="IPR035404">
    <property type="entry name" value="DUF5405"/>
</dbReference>
<evidence type="ECO:0000259" key="1">
    <source>
        <dbReference type="Pfam" id="PF17399"/>
    </source>
</evidence>
<reference evidence="3" key="1">
    <citation type="submission" date="2011-01" db="EMBL/GenBank/DDBJ databases">
        <title>Complete sequence of chromosome of Rahnella sp. Y9602.</title>
        <authorList>
            <consortium name="US DOE Joint Genome Institute"/>
            <person name="Lucas S."/>
            <person name="Copeland A."/>
            <person name="Lapidus A."/>
            <person name="Cheng J.-F."/>
            <person name="Goodwin L."/>
            <person name="Pitluck S."/>
            <person name="Lu M."/>
            <person name="Detter J.C."/>
            <person name="Han C."/>
            <person name="Tapia R."/>
            <person name="Land M."/>
            <person name="Hauser L."/>
            <person name="Kyrpides N."/>
            <person name="Ivanova N."/>
            <person name="Ovchinnikova G."/>
            <person name="Pagani I."/>
            <person name="Sobecky P.A."/>
            <person name="Martinez R.J."/>
            <person name="Woyke T."/>
        </authorList>
    </citation>
    <scope>NUCLEOTIDE SEQUENCE [LARGE SCALE GENOMIC DNA]</scope>
    <source>
        <strain evidence="3">Y9602</strain>
    </source>
</reference>
<protein>
    <recommendedName>
        <fullName evidence="1">DUF5405 domain-containing protein</fullName>
    </recommendedName>
</protein>
<feature type="domain" description="DUF5405" evidence="1">
    <location>
        <begin position="25"/>
        <end position="105"/>
    </location>
</feature>
<organism evidence="2 3">
    <name type="scientific">Rahnella sp. (strain Y9602)</name>
    <dbReference type="NCBI Taxonomy" id="2703885"/>
    <lineage>
        <taxon>Bacteria</taxon>
        <taxon>Pseudomonadati</taxon>
        <taxon>Pseudomonadota</taxon>
        <taxon>Gammaproteobacteria</taxon>
        <taxon>Enterobacterales</taxon>
        <taxon>Yersiniaceae</taxon>
        <taxon>Rahnella</taxon>
    </lineage>
</organism>
<dbReference type="HOGENOM" id="CLU_2131428_0_0_6"/>
<dbReference type="AlphaFoldDB" id="A0A0H3F5N0"/>
<dbReference type="EMBL" id="CP002505">
    <property type="protein sequence ID" value="ADW72198.1"/>
    <property type="molecule type" value="Genomic_DNA"/>
</dbReference>
<dbReference type="RefSeq" id="WP_013573904.1">
    <property type="nucleotide sequence ID" value="NC_015061.1"/>
</dbReference>
<proteinExistence type="predicted"/>
<reference evidence="2 3" key="2">
    <citation type="journal article" date="2012" name="J. Bacteriol.">
        <title>Complete Genome Sequence of Rahnella sp. Strain Y9602, a Gammaproteobacterium Isolate from Metal- and Radionuclide-Contaminated Soil.</title>
        <authorList>
            <person name="Martinez R.J."/>
            <person name="Bruce D."/>
            <person name="Detter C."/>
            <person name="Goodwin L.A."/>
            <person name="Han J."/>
            <person name="Han C.S."/>
            <person name="Held B."/>
            <person name="Land M.L."/>
            <person name="Mikhailova N."/>
            <person name="Nolan M."/>
            <person name="Pennacchio L."/>
            <person name="Pitluck S."/>
            <person name="Tapia R."/>
            <person name="Woyke T."/>
            <person name="Sobecky P.A."/>
        </authorList>
    </citation>
    <scope>NUCLEOTIDE SEQUENCE [LARGE SCALE GENOMIC DNA]</scope>
    <source>
        <strain evidence="2 3">Y9602</strain>
    </source>
</reference>
<dbReference type="Proteomes" id="UP000007257">
    <property type="component" value="Chromosome"/>
</dbReference>
<dbReference type="OrthoDB" id="6506894at2"/>
<accession>A0A0H3F5N0</accession>